<dbReference type="Proteomes" id="UP000198518">
    <property type="component" value="Unassembled WGS sequence"/>
</dbReference>
<dbReference type="STRING" id="355548.SAMN04487945_0278"/>
<dbReference type="AlphaFoldDB" id="A0A1I0MQZ2"/>
<evidence type="ECO:0008006" key="4">
    <source>
        <dbReference type="Google" id="ProtNLM"/>
    </source>
</evidence>
<evidence type="ECO:0000313" key="3">
    <source>
        <dbReference type="Proteomes" id="UP000198518"/>
    </source>
</evidence>
<feature type="region of interest" description="Disordered" evidence="1">
    <location>
        <begin position="173"/>
        <end position="193"/>
    </location>
</feature>
<evidence type="ECO:0000256" key="1">
    <source>
        <dbReference type="SAM" id="MobiDB-lite"/>
    </source>
</evidence>
<keyword evidence="3" id="KW-1185">Reference proteome</keyword>
<reference evidence="2 3" key="1">
    <citation type="submission" date="2016-10" db="EMBL/GenBank/DDBJ databases">
        <authorList>
            <person name="de Groot N.N."/>
        </authorList>
    </citation>
    <scope>NUCLEOTIDE SEQUENCE [LARGE SCALE GENOMIC DNA]</scope>
    <source>
        <strain evidence="2 3">CGMCC 1.5337</strain>
    </source>
</reference>
<dbReference type="RefSeq" id="WP_089667358.1">
    <property type="nucleotide sequence ID" value="NZ_FOJA01000001.1"/>
</dbReference>
<name>A0A1I0MQZ2_9EURY</name>
<protein>
    <recommendedName>
        <fullName evidence="4">ParB-like nuclease domain-containing protein</fullName>
    </recommendedName>
</protein>
<sequence length="272" mass="29937">MALGSVQRTVDALVTGAGRRLAATTPAAERWLLVARDRYARAYVAATRLRNRLRYDAPPDPYRLVHVDPADVQGMVGRDRPMYRAAGVVEDGDWDRVDERFDDTDVYRAYRAHFEDGVPWRDTAFYDRILDELDSGRVRWGCSTRAEFDARCERLDDLYEAIASDGFRSQAALAGDGGGTLGEPSRLPTERRKREVAVHVGRDGAVLFADGRNRLSIAKLLGLDSVPVRVLRRHADWQATRDAVARGEAVDADSDHPDLPDGAGDGSGTGGG</sequence>
<feature type="compositionally biased region" description="Basic and acidic residues" evidence="1">
    <location>
        <begin position="246"/>
        <end position="259"/>
    </location>
</feature>
<dbReference type="OrthoDB" id="197906at2157"/>
<feature type="region of interest" description="Disordered" evidence="1">
    <location>
        <begin position="246"/>
        <end position="272"/>
    </location>
</feature>
<proteinExistence type="predicted"/>
<gene>
    <name evidence="2" type="ORF">SAMN04487945_0278</name>
</gene>
<dbReference type="EMBL" id="FOJA01000001">
    <property type="protein sequence ID" value="SEV90716.1"/>
    <property type="molecule type" value="Genomic_DNA"/>
</dbReference>
<organism evidence="2 3">
    <name type="scientific">Halobacterium jilantaiense</name>
    <dbReference type="NCBI Taxonomy" id="355548"/>
    <lineage>
        <taxon>Archaea</taxon>
        <taxon>Methanobacteriati</taxon>
        <taxon>Methanobacteriota</taxon>
        <taxon>Stenosarchaea group</taxon>
        <taxon>Halobacteria</taxon>
        <taxon>Halobacteriales</taxon>
        <taxon>Halobacteriaceae</taxon>
        <taxon>Halobacterium</taxon>
    </lineage>
</organism>
<accession>A0A1I0MQZ2</accession>
<evidence type="ECO:0000313" key="2">
    <source>
        <dbReference type="EMBL" id="SEV90716.1"/>
    </source>
</evidence>
<feature type="compositionally biased region" description="Gly residues" evidence="1">
    <location>
        <begin position="263"/>
        <end position="272"/>
    </location>
</feature>